<gene>
    <name evidence="1" type="ORF">OW729_03725</name>
</gene>
<evidence type="ECO:0000313" key="2">
    <source>
        <dbReference type="Proteomes" id="UP001144612"/>
    </source>
</evidence>
<dbReference type="Proteomes" id="UP001144612">
    <property type="component" value="Unassembled WGS sequence"/>
</dbReference>
<organism evidence="1 2">
    <name type="scientific">Clostridium brassicae</name>
    <dbReference type="NCBI Taxonomy" id="2999072"/>
    <lineage>
        <taxon>Bacteria</taxon>
        <taxon>Bacillati</taxon>
        <taxon>Bacillota</taxon>
        <taxon>Clostridia</taxon>
        <taxon>Eubacteriales</taxon>
        <taxon>Clostridiaceae</taxon>
        <taxon>Clostridium</taxon>
    </lineage>
</organism>
<accession>A0ABT4D6A2</accession>
<sequence length="61" mass="7212">MNRKRNKNIEIDLGDLPSNYVLKIEDDFIANKKENIDTLPEEFSDENNIINKIDVYDNKKN</sequence>
<proteinExistence type="predicted"/>
<dbReference type="EMBL" id="JAPQFJ010000003">
    <property type="protein sequence ID" value="MCY6957713.1"/>
    <property type="molecule type" value="Genomic_DNA"/>
</dbReference>
<evidence type="ECO:0000313" key="1">
    <source>
        <dbReference type="EMBL" id="MCY6957713.1"/>
    </source>
</evidence>
<reference evidence="1" key="1">
    <citation type="submission" date="2022-12" db="EMBL/GenBank/DDBJ databases">
        <title>Clostridium sp. nov., isolated from industrial wastewater.</title>
        <authorList>
            <person name="Jiayan W."/>
        </authorList>
    </citation>
    <scope>NUCLEOTIDE SEQUENCE</scope>
    <source>
        <strain evidence="1">ZC22-4</strain>
    </source>
</reference>
<protein>
    <submittedName>
        <fullName evidence="1">Uncharacterized protein</fullName>
    </submittedName>
</protein>
<keyword evidence="2" id="KW-1185">Reference proteome</keyword>
<comment type="caution">
    <text evidence="1">The sequence shown here is derived from an EMBL/GenBank/DDBJ whole genome shotgun (WGS) entry which is preliminary data.</text>
</comment>
<dbReference type="RefSeq" id="WP_268060106.1">
    <property type="nucleotide sequence ID" value="NZ_JAPQFJ010000003.1"/>
</dbReference>
<name>A0ABT4D6A2_9CLOT</name>